<reference evidence="8" key="1">
    <citation type="journal article" date="2014" name="Genome Announc.">
        <title>Draft Genome Sequence of Clostridium straminisolvens Strain JCM 21531T, Isolated from a Cellulose-Degrading Bacterial Community.</title>
        <authorList>
            <person name="Yuki M."/>
            <person name="Oshima K."/>
            <person name="Suda W."/>
            <person name="Sakamoto M."/>
            <person name="Kitamura K."/>
            <person name="Iida T."/>
            <person name="Hattori M."/>
            <person name="Ohkuma M."/>
        </authorList>
    </citation>
    <scope>NUCLEOTIDE SEQUENCE [LARGE SCALE GENOMIC DNA]</scope>
    <source>
        <strain evidence="8">JCM 21531</strain>
    </source>
</reference>
<dbReference type="PANTHER" id="PTHR33885:SF3">
    <property type="entry name" value="PHAGE SHOCK PROTEIN C"/>
    <property type="match status" value="1"/>
</dbReference>
<comment type="caution">
    <text evidence="8">The sequence shown here is derived from an EMBL/GenBank/DDBJ whole genome shotgun (WGS) entry which is preliminary data.</text>
</comment>
<keyword evidence="2" id="KW-1003">Cell membrane</keyword>
<evidence type="ECO:0000256" key="5">
    <source>
        <dbReference type="ARBA" id="ARBA00023136"/>
    </source>
</evidence>
<evidence type="ECO:0000313" key="8">
    <source>
        <dbReference type="EMBL" id="GAE88589.1"/>
    </source>
</evidence>
<name>W4V773_9FIRM</name>
<evidence type="ECO:0000256" key="3">
    <source>
        <dbReference type="ARBA" id="ARBA00022692"/>
    </source>
</evidence>
<dbReference type="Pfam" id="PF04024">
    <property type="entry name" value="PspC"/>
    <property type="match status" value="1"/>
</dbReference>
<feature type="transmembrane region" description="Helical" evidence="6">
    <location>
        <begin position="107"/>
        <end position="126"/>
    </location>
</feature>
<dbReference type="InterPro" id="IPR007168">
    <property type="entry name" value="Phageshock_PspC_N"/>
</dbReference>
<evidence type="ECO:0000256" key="4">
    <source>
        <dbReference type="ARBA" id="ARBA00022989"/>
    </source>
</evidence>
<keyword evidence="9" id="KW-1185">Reference proteome</keyword>
<dbReference type="OrthoDB" id="9815286at2"/>
<evidence type="ECO:0000256" key="6">
    <source>
        <dbReference type="SAM" id="Phobius"/>
    </source>
</evidence>
<accession>W4V773</accession>
<keyword evidence="3 6" id="KW-0812">Transmembrane</keyword>
<proteinExistence type="predicted"/>
<dbReference type="AlphaFoldDB" id="W4V773"/>
<feature type="transmembrane region" description="Helical" evidence="6">
    <location>
        <begin position="132"/>
        <end position="150"/>
    </location>
</feature>
<evidence type="ECO:0000256" key="2">
    <source>
        <dbReference type="ARBA" id="ARBA00022475"/>
    </source>
</evidence>
<protein>
    <submittedName>
        <fullName evidence="8">Phage shock protein C</fullName>
    </submittedName>
</protein>
<organism evidence="8 9">
    <name type="scientific">Acetivibrio straminisolvens JCM 21531</name>
    <dbReference type="NCBI Taxonomy" id="1294263"/>
    <lineage>
        <taxon>Bacteria</taxon>
        <taxon>Bacillati</taxon>
        <taxon>Bacillota</taxon>
        <taxon>Clostridia</taxon>
        <taxon>Eubacteriales</taxon>
        <taxon>Oscillospiraceae</taxon>
        <taxon>Acetivibrio</taxon>
    </lineage>
</organism>
<evidence type="ECO:0000256" key="1">
    <source>
        <dbReference type="ARBA" id="ARBA00004162"/>
    </source>
</evidence>
<dbReference type="Proteomes" id="UP000019109">
    <property type="component" value="Unassembled WGS sequence"/>
</dbReference>
<keyword evidence="4 6" id="KW-1133">Transmembrane helix</keyword>
<dbReference type="PANTHER" id="PTHR33885">
    <property type="entry name" value="PHAGE SHOCK PROTEIN C"/>
    <property type="match status" value="1"/>
</dbReference>
<dbReference type="STRING" id="1294263.JCM21531_2042"/>
<dbReference type="InterPro" id="IPR052027">
    <property type="entry name" value="PspC"/>
</dbReference>
<dbReference type="GO" id="GO:0005886">
    <property type="term" value="C:plasma membrane"/>
    <property type="evidence" value="ECO:0007669"/>
    <property type="project" value="UniProtKB-SubCell"/>
</dbReference>
<dbReference type="EMBL" id="BAVR01000021">
    <property type="protein sequence ID" value="GAE88589.1"/>
    <property type="molecule type" value="Genomic_DNA"/>
</dbReference>
<gene>
    <name evidence="8" type="ORF">JCM21531_2042</name>
</gene>
<feature type="transmembrane region" description="Helical" evidence="6">
    <location>
        <begin position="34"/>
        <end position="58"/>
    </location>
</feature>
<evidence type="ECO:0000259" key="7">
    <source>
        <dbReference type="Pfam" id="PF04024"/>
    </source>
</evidence>
<evidence type="ECO:0000313" key="9">
    <source>
        <dbReference type="Proteomes" id="UP000019109"/>
    </source>
</evidence>
<feature type="domain" description="Phage shock protein PspC N-terminal" evidence="7">
    <location>
        <begin position="3"/>
        <end position="60"/>
    </location>
</feature>
<dbReference type="RefSeq" id="WP_038288723.1">
    <property type="nucleotide sequence ID" value="NZ_BAVR01000021.1"/>
</dbReference>
<sequence length="157" mass="17261">MRKGLVRSSHNKVISGVCGGIGEYFNVDPTIVRLGFVIATVLSGGAGLFAYIVAIFIIPEGDGSSTQNFTDFAQSGFNNHYDPDRDFSSTLGDDEEYIRKDYQGNKTFIGICLIVLGLVFLVKPYIRIDFRILGPILLIGIGALIVFRGGRRLHEKK</sequence>
<comment type="subcellular location">
    <subcellularLocation>
        <location evidence="1">Cell membrane</location>
        <topology evidence="1">Single-pass membrane protein</topology>
    </subcellularLocation>
</comment>
<keyword evidence="5 6" id="KW-0472">Membrane</keyword>